<name>H2EBK2_9VIRU</name>
<sequence length="169" mass="20404">MKSQLVYNVVHLKNINSDPIYIPNLGIIVDNISGKLIHKLSINNANKYYNIELKFCNYQYSKIYEPLDHLFDKSYSNHIVSKKYNIFYKIDVIKYIFMEFNNKYAIINYNLDIIKYLTFDASKTEQYIHDEYMKHYNHWLLNLTNDPNNKYSFCSKKKIIQLNQKYIIL</sequence>
<proteinExistence type="predicted"/>
<gene>
    <name evidence="1" type="ORF">c7_L712</name>
</gene>
<accession>H2EBK2</accession>
<organism evidence="1">
    <name type="scientific">Megavirus courdo7</name>
    <dbReference type="NCBI Taxonomy" id="1128135"/>
    <lineage>
        <taxon>Viruses</taxon>
        <taxon>Varidnaviria</taxon>
        <taxon>Bamfordvirae</taxon>
        <taxon>Nucleocytoviricota</taxon>
        <taxon>Megaviricetes</taxon>
        <taxon>Imitervirales</taxon>
        <taxon>Mimiviridae</taxon>
        <taxon>Megamimivirinae</taxon>
        <taxon>Megavirus</taxon>
    </lineage>
</organism>
<evidence type="ECO:0000313" key="1">
    <source>
        <dbReference type="EMBL" id="AEX61775.1"/>
    </source>
</evidence>
<reference evidence="1" key="1">
    <citation type="submission" date="2011-10" db="EMBL/GenBank/DDBJ databases">
        <title>Provirophages and transpovirons: unique mobilome of giant viruses.</title>
        <authorList>
            <person name="Desnues C."/>
            <person name="LaScola B."/>
            <person name="Yutin N."/>
            <person name="Fournous G."/>
            <person name="Koonin E."/>
            <person name="Raoult D."/>
        </authorList>
    </citation>
    <scope>NUCLEOTIDE SEQUENCE</scope>
    <source>
        <strain evidence="1">Mv13-c7</strain>
    </source>
</reference>
<dbReference type="EMBL" id="JN885991">
    <property type="protein sequence ID" value="AEX61775.1"/>
    <property type="molecule type" value="Genomic_DNA"/>
</dbReference>
<protein>
    <submittedName>
        <fullName evidence="1">Putative ring finger protein</fullName>
    </submittedName>
</protein>